<evidence type="ECO:0000256" key="1">
    <source>
        <dbReference type="SAM" id="MobiDB-lite"/>
    </source>
</evidence>
<accession>A0A2A7S299</accession>
<name>A0A2A7S299_BURGA</name>
<dbReference type="Gene3D" id="1.10.260.40">
    <property type="entry name" value="lambda repressor-like DNA-binding domains"/>
    <property type="match status" value="1"/>
</dbReference>
<proteinExistence type="predicted"/>
<dbReference type="Pfam" id="PF01381">
    <property type="entry name" value="HTH_3"/>
    <property type="match status" value="1"/>
</dbReference>
<dbReference type="AlphaFoldDB" id="A0A2A7S299"/>
<dbReference type="GO" id="GO:0003677">
    <property type="term" value="F:DNA binding"/>
    <property type="evidence" value="ECO:0007669"/>
    <property type="project" value="InterPro"/>
</dbReference>
<dbReference type="SMART" id="SM00530">
    <property type="entry name" value="HTH_XRE"/>
    <property type="match status" value="1"/>
</dbReference>
<evidence type="ECO:0000313" key="4">
    <source>
        <dbReference type="Proteomes" id="UP000220629"/>
    </source>
</evidence>
<dbReference type="Proteomes" id="UP000220629">
    <property type="component" value="Unassembled WGS sequence"/>
</dbReference>
<gene>
    <name evidence="3" type="ORF">CRM94_23750</name>
</gene>
<organism evidence="3 4">
    <name type="scientific">Burkholderia gladioli</name>
    <name type="common">Pseudomonas marginata</name>
    <name type="synonym">Phytomonas marginata</name>
    <dbReference type="NCBI Taxonomy" id="28095"/>
    <lineage>
        <taxon>Bacteria</taxon>
        <taxon>Pseudomonadati</taxon>
        <taxon>Pseudomonadota</taxon>
        <taxon>Betaproteobacteria</taxon>
        <taxon>Burkholderiales</taxon>
        <taxon>Burkholderiaceae</taxon>
        <taxon>Burkholderia</taxon>
    </lineage>
</organism>
<reference evidence="4" key="1">
    <citation type="submission" date="2017-09" db="EMBL/GenBank/DDBJ databases">
        <title>FDA dAtabase for Regulatory Grade micrObial Sequences (FDA-ARGOS): Supporting development and validation of Infectious Disease Dx tests.</title>
        <authorList>
            <person name="Minogue T."/>
            <person name="Wolcott M."/>
            <person name="Wasieloski L."/>
            <person name="Aguilar W."/>
            <person name="Moore D."/>
            <person name="Tallon L."/>
            <person name="Sadzewicz L."/>
            <person name="Ott S."/>
            <person name="Zhao X."/>
            <person name="Nagaraj S."/>
            <person name="Vavikolanu K."/>
            <person name="Aluvathingal J."/>
            <person name="Nadendla S."/>
            <person name="Sichtig H."/>
        </authorList>
    </citation>
    <scope>NUCLEOTIDE SEQUENCE [LARGE SCALE GENOMIC DNA]</scope>
    <source>
        <strain evidence="4">FDAARGOS_390</strain>
    </source>
</reference>
<evidence type="ECO:0000313" key="3">
    <source>
        <dbReference type="EMBL" id="PEH37539.1"/>
    </source>
</evidence>
<dbReference type="CDD" id="cd00093">
    <property type="entry name" value="HTH_XRE"/>
    <property type="match status" value="1"/>
</dbReference>
<feature type="domain" description="HTH cro/C1-type" evidence="2">
    <location>
        <begin position="27"/>
        <end position="81"/>
    </location>
</feature>
<dbReference type="RefSeq" id="WP_096750458.1">
    <property type="nucleotide sequence ID" value="NZ_CADEPO010000035.1"/>
</dbReference>
<dbReference type="PROSITE" id="PS50943">
    <property type="entry name" value="HTH_CROC1"/>
    <property type="match status" value="1"/>
</dbReference>
<dbReference type="SUPFAM" id="SSF47413">
    <property type="entry name" value="lambda repressor-like DNA-binding domains"/>
    <property type="match status" value="1"/>
</dbReference>
<comment type="caution">
    <text evidence="3">The sequence shown here is derived from an EMBL/GenBank/DDBJ whole genome shotgun (WGS) entry which is preliminary data.</text>
</comment>
<dbReference type="InterPro" id="IPR001387">
    <property type="entry name" value="Cro/C1-type_HTH"/>
</dbReference>
<feature type="compositionally biased region" description="Polar residues" evidence="1">
    <location>
        <begin position="1"/>
        <end position="15"/>
    </location>
</feature>
<evidence type="ECO:0000259" key="2">
    <source>
        <dbReference type="PROSITE" id="PS50943"/>
    </source>
</evidence>
<dbReference type="InterPro" id="IPR010982">
    <property type="entry name" value="Lambda_DNA-bd_dom_sf"/>
</dbReference>
<protein>
    <submittedName>
        <fullName evidence="3">XRE family transcriptional regulator</fullName>
    </submittedName>
</protein>
<dbReference type="EMBL" id="PDDY01000004">
    <property type="protein sequence ID" value="PEH37539.1"/>
    <property type="molecule type" value="Genomic_DNA"/>
</dbReference>
<feature type="region of interest" description="Disordered" evidence="1">
    <location>
        <begin position="1"/>
        <end position="20"/>
    </location>
</feature>
<sequence length="196" mass="21561">MKPISSNQATTTSLPPSELACSPGASLRRWRTLRRIKQEHAAALFGVSQSTISRWEAGTQAVSHEELRRIEACLSARLDSAADRALERLVSHHTRPVHLVCDLTHRLLACSTPRAAEFAAPLSSLMGASLWPFATAEIVAREQSLRDAGWQDHPAPSIEFDTGSNDSPQVPIRASRCRWTRFTLSDGTLARLVETL</sequence>